<evidence type="ECO:0000256" key="1">
    <source>
        <dbReference type="SAM" id="Coils"/>
    </source>
</evidence>
<keyword evidence="4" id="KW-1185">Reference proteome</keyword>
<dbReference type="EMBL" id="JARBHB010000007">
    <property type="protein sequence ID" value="KAJ8879847.1"/>
    <property type="molecule type" value="Genomic_DNA"/>
</dbReference>
<accession>A0ABQ9H6F5</accession>
<protein>
    <submittedName>
        <fullName evidence="3">Uncharacterized protein</fullName>
    </submittedName>
</protein>
<name>A0ABQ9H6F5_9NEOP</name>
<gene>
    <name evidence="3" type="ORF">PR048_020464</name>
</gene>
<evidence type="ECO:0000313" key="4">
    <source>
        <dbReference type="Proteomes" id="UP001159363"/>
    </source>
</evidence>
<sequence>MARSVRRVMPLPVSTPRVTWSHGTRCSPVKRHFTNVVSASNNSALWRHSVACPLARSVGLRSCPVEISQKCGFSNTPAGSELAQREYFRRSQRHTGSSIIAGYRKRAALSARMCEPGRASSHWSNIQEMILLRVLSHIEDLYLSVFCNVDKYCLCFDILHVFHNVVSCIDLVHERVSAPLGPVLPVQQPLFKQDSCANKSANHRANADERKFQSCATRKSPNTHGFPRWRCAGYKDGGQKQDGRQLICINITKPPPCWRLAPQAHSPCPQIGYSNLLPESQMSTVGTDCCRECQITEGLEFAIHVATGVDTKREIDSALRLCTHHPTLFTYPPPPSPSNKAGDHARRKVTNHSDLVTKEPTVLVQCGKRSSFANKRGEFELSRFQERYRIFEDRGILNTRNASALGWPGGGGDCLRVNPPPIGNVRGRVGRGGGSAPRKPATHRKRPPRFLRAEIRSSGTEIGSLWLEASTLAAKPLREYNVEGCAHATYLNQVLLTDGNSEILTDSDFECKTVRCGFHLLPCTHRADSPVLAIHGEEHQEKTKCPVRLDVGKTTSCMSVSPFRTAREDPVTIMDTTNVTDPTAWQGTGESVLTEFAHERIDETSSVASVEEFQAASATVHNTNRQTDLIMTLLLQLQASLAEQKVSVAEQKVSLDEQKVSLDEQKDNQAEQIKIRCLTGCRRPLTHNSSHTDSLSDNVVKHTGLAQITEQVRGQVEADLRSLGQHVEHCFSQFERARSSAEKQSEERMNRLADNLNHVEEEVGNLRNTVDGVAVSVGGLSLRGEPSVKQPRPSEAKALLQTLSNDNAERQSNSCTATNPAGKYMHHPSILWVEQVPRFEGCYG</sequence>
<feature type="region of interest" description="Disordered" evidence="2">
    <location>
        <begin position="423"/>
        <end position="446"/>
    </location>
</feature>
<comment type="caution">
    <text evidence="3">The sequence shown here is derived from an EMBL/GenBank/DDBJ whole genome shotgun (WGS) entry which is preliminary data.</text>
</comment>
<feature type="coiled-coil region" evidence="1">
    <location>
        <begin position="742"/>
        <end position="769"/>
    </location>
</feature>
<proteinExistence type="predicted"/>
<keyword evidence="1" id="KW-0175">Coiled coil</keyword>
<reference evidence="3 4" key="1">
    <citation type="submission" date="2023-02" db="EMBL/GenBank/DDBJ databases">
        <title>LHISI_Scaffold_Assembly.</title>
        <authorList>
            <person name="Stuart O.P."/>
            <person name="Cleave R."/>
            <person name="Magrath M.J.L."/>
            <person name="Mikheyev A.S."/>
        </authorList>
    </citation>
    <scope>NUCLEOTIDE SEQUENCE [LARGE SCALE GENOMIC DNA]</scope>
    <source>
        <strain evidence="3">Daus_M_001</strain>
        <tissue evidence="3">Leg muscle</tissue>
    </source>
</reference>
<evidence type="ECO:0000313" key="3">
    <source>
        <dbReference type="EMBL" id="KAJ8879847.1"/>
    </source>
</evidence>
<dbReference type="Proteomes" id="UP001159363">
    <property type="component" value="Chromosome 6"/>
</dbReference>
<feature type="region of interest" description="Disordered" evidence="2">
    <location>
        <begin position="330"/>
        <end position="354"/>
    </location>
</feature>
<organism evidence="3 4">
    <name type="scientific">Dryococelus australis</name>
    <dbReference type="NCBI Taxonomy" id="614101"/>
    <lineage>
        <taxon>Eukaryota</taxon>
        <taxon>Metazoa</taxon>
        <taxon>Ecdysozoa</taxon>
        <taxon>Arthropoda</taxon>
        <taxon>Hexapoda</taxon>
        <taxon>Insecta</taxon>
        <taxon>Pterygota</taxon>
        <taxon>Neoptera</taxon>
        <taxon>Polyneoptera</taxon>
        <taxon>Phasmatodea</taxon>
        <taxon>Verophasmatodea</taxon>
        <taxon>Anareolatae</taxon>
        <taxon>Phasmatidae</taxon>
        <taxon>Eurycanthinae</taxon>
        <taxon>Dryococelus</taxon>
    </lineage>
</organism>
<evidence type="ECO:0000256" key="2">
    <source>
        <dbReference type="SAM" id="MobiDB-lite"/>
    </source>
</evidence>